<keyword evidence="9 11" id="KW-0472">Membrane</keyword>
<dbReference type="EMBL" id="JAGGKP010000001">
    <property type="protein sequence ID" value="MBP1936047.1"/>
    <property type="molecule type" value="Genomic_DNA"/>
</dbReference>
<protein>
    <submittedName>
        <fullName evidence="13">Zn-dependent protease with chaperone function</fullName>
    </submittedName>
</protein>
<name>A0ABS4H0I4_9BACL</name>
<reference evidence="13 14" key="1">
    <citation type="submission" date="2021-03" db="EMBL/GenBank/DDBJ databases">
        <title>Genomic Encyclopedia of Type Strains, Phase IV (KMG-IV): sequencing the most valuable type-strain genomes for metagenomic binning, comparative biology and taxonomic classification.</title>
        <authorList>
            <person name="Goeker M."/>
        </authorList>
    </citation>
    <scope>NUCLEOTIDE SEQUENCE [LARGE SCALE GENOMIC DNA]</scope>
    <source>
        <strain evidence="13 14">DSM 23491</strain>
    </source>
</reference>
<dbReference type="Proteomes" id="UP001519273">
    <property type="component" value="Unassembled WGS sequence"/>
</dbReference>
<keyword evidence="14" id="KW-1185">Reference proteome</keyword>
<keyword evidence="1" id="KW-1003">Cell membrane</keyword>
<evidence type="ECO:0000256" key="1">
    <source>
        <dbReference type="ARBA" id="ARBA00022475"/>
    </source>
</evidence>
<feature type="domain" description="Peptidase M48" evidence="12">
    <location>
        <begin position="88"/>
        <end position="172"/>
    </location>
</feature>
<dbReference type="CDD" id="cd07328">
    <property type="entry name" value="M48_Ste24p_like"/>
    <property type="match status" value="1"/>
</dbReference>
<evidence type="ECO:0000256" key="5">
    <source>
        <dbReference type="ARBA" id="ARBA00022801"/>
    </source>
</evidence>
<accession>A0ABS4H0I4</accession>
<dbReference type="PANTHER" id="PTHR43221:SF2">
    <property type="entry name" value="PROTEASE HTPX HOMOLOG"/>
    <property type="match status" value="1"/>
</dbReference>
<evidence type="ECO:0000256" key="8">
    <source>
        <dbReference type="ARBA" id="ARBA00023049"/>
    </source>
</evidence>
<keyword evidence="6 10" id="KW-0862">Zinc</keyword>
<comment type="caution">
    <text evidence="13">The sequence shown here is derived from an EMBL/GenBank/DDBJ whole genome shotgun (WGS) entry which is preliminary data.</text>
</comment>
<evidence type="ECO:0000256" key="6">
    <source>
        <dbReference type="ARBA" id="ARBA00022833"/>
    </source>
</evidence>
<keyword evidence="8 10" id="KW-0482">Metalloprotease</keyword>
<dbReference type="InterPro" id="IPR001915">
    <property type="entry name" value="Peptidase_M48"/>
</dbReference>
<keyword evidence="2 10" id="KW-0645">Protease</keyword>
<dbReference type="GO" id="GO:0006508">
    <property type="term" value="P:proteolysis"/>
    <property type="evidence" value="ECO:0007669"/>
    <property type="project" value="UniProtKB-KW"/>
</dbReference>
<dbReference type="RefSeq" id="WP_209845796.1">
    <property type="nucleotide sequence ID" value="NZ_CBCRVE010000002.1"/>
</dbReference>
<comment type="similarity">
    <text evidence="10">Belongs to the peptidase M48 family.</text>
</comment>
<keyword evidence="4" id="KW-0479">Metal-binding</keyword>
<evidence type="ECO:0000256" key="10">
    <source>
        <dbReference type="RuleBase" id="RU003983"/>
    </source>
</evidence>
<keyword evidence="5 10" id="KW-0378">Hydrolase</keyword>
<evidence type="ECO:0000256" key="3">
    <source>
        <dbReference type="ARBA" id="ARBA00022692"/>
    </source>
</evidence>
<evidence type="ECO:0000256" key="7">
    <source>
        <dbReference type="ARBA" id="ARBA00022989"/>
    </source>
</evidence>
<dbReference type="InterPro" id="IPR050083">
    <property type="entry name" value="HtpX_protease"/>
</dbReference>
<evidence type="ECO:0000256" key="11">
    <source>
        <dbReference type="SAM" id="Phobius"/>
    </source>
</evidence>
<feature type="transmembrane region" description="Helical" evidence="11">
    <location>
        <begin position="20"/>
        <end position="45"/>
    </location>
</feature>
<keyword evidence="7 11" id="KW-1133">Transmembrane helix</keyword>
<evidence type="ECO:0000259" key="12">
    <source>
        <dbReference type="Pfam" id="PF01435"/>
    </source>
</evidence>
<proteinExistence type="inferred from homology"/>
<dbReference type="Pfam" id="PF01435">
    <property type="entry name" value="Peptidase_M48"/>
    <property type="match status" value="1"/>
</dbReference>
<comment type="cofactor">
    <cofactor evidence="10">
        <name>Zn(2+)</name>
        <dbReference type="ChEBI" id="CHEBI:29105"/>
    </cofactor>
    <text evidence="10">Binds 1 zinc ion per subunit.</text>
</comment>
<feature type="transmembrane region" description="Helical" evidence="11">
    <location>
        <begin position="51"/>
        <end position="67"/>
    </location>
</feature>
<evidence type="ECO:0000313" key="14">
    <source>
        <dbReference type="Proteomes" id="UP001519273"/>
    </source>
</evidence>
<organism evidence="13 14">
    <name type="scientific">Paenibacillus sediminis</name>
    <dbReference type="NCBI Taxonomy" id="664909"/>
    <lineage>
        <taxon>Bacteria</taxon>
        <taxon>Bacillati</taxon>
        <taxon>Bacillota</taxon>
        <taxon>Bacilli</taxon>
        <taxon>Bacillales</taxon>
        <taxon>Paenibacillaceae</taxon>
        <taxon>Paenibacillus</taxon>
    </lineage>
</organism>
<keyword evidence="3 11" id="KW-0812">Transmembrane</keyword>
<gene>
    <name evidence="13" type="ORF">J2Z20_000908</name>
</gene>
<evidence type="ECO:0000256" key="9">
    <source>
        <dbReference type="ARBA" id="ARBA00023136"/>
    </source>
</evidence>
<dbReference type="Gene3D" id="3.30.2010.10">
    <property type="entry name" value="Metalloproteases ('zincins'), catalytic domain"/>
    <property type="match status" value="1"/>
</dbReference>
<evidence type="ECO:0000256" key="4">
    <source>
        <dbReference type="ARBA" id="ARBA00022723"/>
    </source>
</evidence>
<dbReference type="PANTHER" id="PTHR43221">
    <property type="entry name" value="PROTEASE HTPX"/>
    <property type="match status" value="1"/>
</dbReference>
<dbReference type="GO" id="GO:0008233">
    <property type="term" value="F:peptidase activity"/>
    <property type="evidence" value="ECO:0007669"/>
    <property type="project" value="UniProtKB-KW"/>
</dbReference>
<evidence type="ECO:0000313" key="13">
    <source>
        <dbReference type="EMBL" id="MBP1936047.1"/>
    </source>
</evidence>
<sequence>MLETVIRNGIMKPRLTGIKIAALTLALMVHAVSLGLIAAGCYLLIKHYTHVPLLIIGVICILAAWLARPRTYKPKNTLLSREQFPILYQIVDEIASAMNAYPVSEIYIDEDYNAFFANAGFKRRNILGLGMPLILSLNKQELVAVIAHELAHGINGDSNRGFVLNSAIRTLVVRTFVR</sequence>
<evidence type="ECO:0000256" key="2">
    <source>
        <dbReference type="ARBA" id="ARBA00022670"/>
    </source>
</evidence>